<dbReference type="InterPro" id="IPR000905">
    <property type="entry name" value="Gcp-like_dom"/>
</dbReference>
<dbReference type="EMBL" id="PHIG01000031">
    <property type="protein sequence ID" value="PJK29798.1"/>
    <property type="molecule type" value="Genomic_DNA"/>
</dbReference>
<dbReference type="OrthoDB" id="9809995at2"/>
<gene>
    <name evidence="3" type="primary">tsaB</name>
    <name evidence="3" type="ORF">CVT23_08435</name>
</gene>
<evidence type="ECO:0000256" key="1">
    <source>
        <dbReference type="SAM" id="MobiDB-lite"/>
    </source>
</evidence>
<dbReference type="InterPro" id="IPR043129">
    <property type="entry name" value="ATPase_NBD"/>
</dbReference>
<dbReference type="PANTHER" id="PTHR11735:SF11">
    <property type="entry name" value="TRNA THREONYLCARBAMOYLADENOSINE BIOSYNTHESIS PROTEIN TSAB"/>
    <property type="match status" value="1"/>
</dbReference>
<dbReference type="Pfam" id="PF00814">
    <property type="entry name" value="TsaD"/>
    <property type="match status" value="1"/>
</dbReference>
<proteinExistence type="predicted"/>
<accession>A0A2M9G252</accession>
<dbReference type="PANTHER" id="PTHR11735">
    <property type="entry name" value="TRNA N6-ADENOSINE THREONYLCARBAMOYLTRANSFERASE"/>
    <property type="match status" value="1"/>
</dbReference>
<name>A0A2M9G252_9PROT</name>
<dbReference type="GO" id="GO:0016740">
    <property type="term" value="F:transferase activity"/>
    <property type="evidence" value="ECO:0007669"/>
    <property type="project" value="UniProtKB-KW"/>
</dbReference>
<dbReference type="SUPFAM" id="SSF53067">
    <property type="entry name" value="Actin-like ATPase domain"/>
    <property type="match status" value="2"/>
</dbReference>
<dbReference type="NCBIfam" id="TIGR03725">
    <property type="entry name" value="T6A_YeaZ"/>
    <property type="match status" value="1"/>
</dbReference>
<dbReference type="Proteomes" id="UP000229498">
    <property type="component" value="Unassembled WGS sequence"/>
</dbReference>
<feature type="region of interest" description="Disordered" evidence="1">
    <location>
        <begin position="1"/>
        <end position="22"/>
    </location>
</feature>
<sequence>MATAIPRRCSRPATAPRSPRPAKSSDALRILAFDTACGALSAALWAEDSVRFAVFQRRRRGHAEALMPLLERVLDAAGTTPAQLDAVAVTLGPGTFTGLRIGLAAARGFRVALGIPVIGLSTLEALAAGAARRWPDRPVLAAIDARRDQVYVQYFRRADGPFAEAWTAPAAMPAAAAAAMLVPGTALAGSGAALVAAHCGATQPGVLAADMEPDARDIARIAASRGSAWRGAPPPAPIYLRQADATPARPRPDR</sequence>
<dbReference type="GO" id="GO:0005829">
    <property type="term" value="C:cytosol"/>
    <property type="evidence" value="ECO:0007669"/>
    <property type="project" value="TreeGrafter"/>
</dbReference>
<protein>
    <submittedName>
        <fullName evidence="3">tRNA (Adenosine(37)-N6)-threonylcarbamoyltransferase complex dimerization subunit type 1 TsaB</fullName>
    </submittedName>
</protein>
<keyword evidence="3" id="KW-0808">Transferase</keyword>
<evidence type="ECO:0000313" key="4">
    <source>
        <dbReference type="Proteomes" id="UP000229498"/>
    </source>
</evidence>
<feature type="region of interest" description="Disordered" evidence="1">
    <location>
        <begin position="226"/>
        <end position="254"/>
    </location>
</feature>
<feature type="domain" description="Gcp-like" evidence="2">
    <location>
        <begin position="60"/>
        <end position="157"/>
    </location>
</feature>
<reference evidence="3 4" key="1">
    <citation type="submission" date="2017-11" db="EMBL/GenBank/DDBJ databases">
        <title>Draft genome sequence of Rhizobiales bacterium SY3-13.</title>
        <authorList>
            <person name="Sun C."/>
        </authorList>
    </citation>
    <scope>NUCLEOTIDE SEQUENCE [LARGE SCALE GENOMIC DNA]</scope>
    <source>
        <strain evidence="3 4">SY3-13</strain>
    </source>
</reference>
<feature type="compositionally biased region" description="Low complexity" evidence="1">
    <location>
        <begin position="11"/>
        <end position="22"/>
    </location>
</feature>
<dbReference type="GO" id="GO:0002949">
    <property type="term" value="P:tRNA threonylcarbamoyladenosine modification"/>
    <property type="evidence" value="ECO:0007669"/>
    <property type="project" value="InterPro"/>
</dbReference>
<evidence type="ECO:0000313" key="3">
    <source>
        <dbReference type="EMBL" id="PJK29798.1"/>
    </source>
</evidence>
<dbReference type="AlphaFoldDB" id="A0A2M9G252"/>
<keyword evidence="4" id="KW-1185">Reference proteome</keyword>
<dbReference type="Gene3D" id="3.30.420.40">
    <property type="match status" value="2"/>
</dbReference>
<comment type="caution">
    <text evidence="3">The sequence shown here is derived from an EMBL/GenBank/DDBJ whole genome shotgun (WGS) entry which is preliminary data.</text>
</comment>
<dbReference type="InterPro" id="IPR022496">
    <property type="entry name" value="T6A_TsaB"/>
</dbReference>
<organism evidence="3 4">
    <name type="scientific">Minwuia thermotolerans</name>
    <dbReference type="NCBI Taxonomy" id="2056226"/>
    <lineage>
        <taxon>Bacteria</taxon>
        <taxon>Pseudomonadati</taxon>
        <taxon>Pseudomonadota</taxon>
        <taxon>Alphaproteobacteria</taxon>
        <taxon>Minwuiales</taxon>
        <taxon>Minwuiaceae</taxon>
        <taxon>Minwuia</taxon>
    </lineage>
</organism>
<dbReference type="CDD" id="cd24032">
    <property type="entry name" value="ASKHA_NBD_TsaB"/>
    <property type="match status" value="1"/>
</dbReference>
<evidence type="ECO:0000259" key="2">
    <source>
        <dbReference type="Pfam" id="PF00814"/>
    </source>
</evidence>